<sequence length="488" mass="54110">MKNWLSNRLNRRRAKRLELPPPPPGPPPFLGGGAATGRARQLGAYQGWVFAAVSTIARRMAGVPLRLQQAQGLEVGAHPVLDLMARPNPLNTGRELRYTLALHLELTGMAFVLVLNNALGRPAELWPLNPADLIEISTGPDTRRPITGFVFSGPGGKRTVYRPSELLYFRHPSPASLVYGASPIEAMAHAFDIDLAVRVYQRNFFRNSARPEVVLSTEQRLTEDEARRVLTRWRQKHQGLAHVFEPTVLDGGLKATPLAYSAKDFEFAQLAGWTQDNILAAYGVPAGKLGLVKDVNRANAQGIEVTFNSECVRPRLELWEDVLNAFLLPRYGANLRLKFDNPVPSDRSQTHKEAMEQLDRGAMTINEYRALQGRTPVTWGDEPYTPPTQQNAAPAWGLAPQFPPELEPQVRSALEQAWPRLEGRFAGWSRAKVARELAERPQAVEGLLPQGLSPARRAALVRELTRCLTRGLDIEQTLAKLGRAAQGE</sequence>
<keyword evidence="3" id="KW-1185">Reference proteome</keyword>
<name>A0AAU9ESL3_9BACT</name>
<dbReference type="InterPro" id="IPR006944">
    <property type="entry name" value="Phage/GTA_portal"/>
</dbReference>
<reference evidence="3" key="1">
    <citation type="journal article" date="2023" name="Arch. Microbiol.">
        <title>Desulfoferula mesophilus gen. nov. sp. nov., a mesophilic sulfate-reducing bacterium isolated from a brackish lake sediment.</title>
        <authorList>
            <person name="Watanabe T."/>
            <person name="Yabe T."/>
            <person name="Tsuji J.M."/>
            <person name="Fukui M."/>
        </authorList>
    </citation>
    <scope>NUCLEOTIDE SEQUENCE [LARGE SCALE GENOMIC DNA]</scope>
    <source>
        <strain evidence="3">12FAK</strain>
    </source>
</reference>
<dbReference type="NCBIfam" id="TIGR01537">
    <property type="entry name" value="portal_HK97"/>
    <property type="match status" value="1"/>
</dbReference>
<evidence type="ECO:0000256" key="1">
    <source>
        <dbReference type="SAM" id="MobiDB-lite"/>
    </source>
</evidence>
<dbReference type="AlphaFoldDB" id="A0AAU9ESL3"/>
<dbReference type="KEGG" id="dmp:FAK_38470"/>
<evidence type="ECO:0000313" key="2">
    <source>
        <dbReference type="EMBL" id="BEQ16781.1"/>
    </source>
</evidence>
<organism evidence="2 3">
    <name type="scientific">Desulfoferula mesophila</name>
    <dbReference type="NCBI Taxonomy" id="3058419"/>
    <lineage>
        <taxon>Bacteria</taxon>
        <taxon>Pseudomonadati</taxon>
        <taxon>Thermodesulfobacteriota</taxon>
        <taxon>Desulfarculia</taxon>
        <taxon>Desulfarculales</taxon>
        <taxon>Desulfarculaceae</taxon>
        <taxon>Desulfoferula</taxon>
    </lineage>
</organism>
<accession>A0AAU9ESL3</accession>
<dbReference type="EMBL" id="AP028679">
    <property type="protein sequence ID" value="BEQ16781.1"/>
    <property type="molecule type" value="Genomic_DNA"/>
</dbReference>
<evidence type="ECO:0000313" key="3">
    <source>
        <dbReference type="Proteomes" id="UP001366166"/>
    </source>
</evidence>
<proteinExistence type="predicted"/>
<protein>
    <recommendedName>
        <fullName evidence="4">Phage portal protein</fullName>
    </recommendedName>
</protein>
<dbReference type="Proteomes" id="UP001366166">
    <property type="component" value="Chromosome"/>
</dbReference>
<dbReference type="InterPro" id="IPR006427">
    <property type="entry name" value="Portal_HK97"/>
</dbReference>
<dbReference type="RefSeq" id="WP_338603106.1">
    <property type="nucleotide sequence ID" value="NZ_AP028679.1"/>
</dbReference>
<dbReference type="Pfam" id="PF04860">
    <property type="entry name" value="Phage_portal"/>
    <property type="match status" value="1"/>
</dbReference>
<gene>
    <name evidence="2" type="ORF">FAK_38470</name>
</gene>
<evidence type="ECO:0008006" key="4">
    <source>
        <dbReference type="Google" id="ProtNLM"/>
    </source>
</evidence>
<feature type="compositionally biased region" description="Pro residues" evidence="1">
    <location>
        <begin position="19"/>
        <end position="29"/>
    </location>
</feature>
<feature type="region of interest" description="Disordered" evidence="1">
    <location>
        <begin position="13"/>
        <end position="34"/>
    </location>
</feature>